<keyword evidence="6" id="KW-0347">Helicase</keyword>
<name>A0A371CF37_YARLL</name>
<dbReference type="SMART" id="SM00490">
    <property type="entry name" value="HELICc"/>
    <property type="match status" value="1"/>
</dbReference>
<keyword evidence="11" id="KW-0539">Nucleus</keyword>
<dbReference type="PROSITE" id="PS51192">
    <property type="entry name" value="HELICASE_ATP_BIND_1"/>
    <property type="match status" value="1"/>
</dbReference>
<dbReference type="GO" id="GO:0005524">
    <property type="term" value="F:ATP binding"/>
    <property type="evidence" value="ECO:0007669"/>
    <property type="project" value="UniProtKB-KW"/>
</dbReference>
<dbReference type="GO" id="GO:0005634">
    <property type="term" value="C:nucleus"/>
    <property type="evidence" value="ECO:0007669"/>
    <property type="project" value="UniProtKB-SubCell"/>
</dbReference>
<dbReference type="Pfam" id="PF00176">
    <property type="entry name" value="SNF2-rel_dom"/>
    <property type="match status" value="1"/>
</dbReference>
<comment type="similarity">
    <text evidence="2">Belongs to the SNF2/RAD54 helicase family.</text>
</comment>
<evidence type="ECO:0000313" key="16">
    <source>
        <dbReference type="EMBL" id="RDW28893.1"/>
    </source>
</evidence>
<dbReference type="Proteomes" id="UP000256601">
    <property type="component" value="Unassembled WGS sequence"/>
</dbReference>
<dbReference type="GO" id="GO:0004386">
    <property type="term" value="F:helicase activity"/>
    <property type="evidence" value="ECO:0007669"/>
    <property type="project" value="UniProtKB-KW"/>
</dbReference>
<dbReference type="EMBL" id="KZ858949">
    <property type="protein sequence ID" value="RDW28893.1"/>
    <property type="molecule type" value="Genomic_DNA"/>
</dbReference>
<protein>
    <recommendedName>
        <fullName evidence="12">TATA-binding protein-associated factor mot1</fullName>
    </recommendedName>
    <alternativeName>
        <fullName evidence="13">Modifier of transcription 1</fullName>
    </alternativeName>
</protein>
<dbReference type="CDD" id="cd17999">
    <property type="entry name" value="DEXHc_Mot1"/>
    <property type="match status" value="1"/>
</dbReference>
<evidence type="ECO:0000256" key="3">
    <source>
        <dbReference type="ARBA" id="ARBA00022737"/>
    </source>
</evidence>
<keyword evidence="9" id="KW-0238">DNA-binding</keyword>
<dbReference type="InterPro" id="IPR001650">
    <property type="entry name" value="Helicase_C-like"/>
</dbReference>
<dbReference type="InterPro" id="IPR022707">
    <property type="entry name" value="Mot1_central_dom"/>
</dbReference>
<dbReference type="InterPro" id="IPR038718">
    <property type="entry name" value="SNF2-like_sf"/>
</dbReference>
<dbReference type="FunFam" id="3.40.50.10810:FF:000009">
    <property type="entry name" value="B-TFIID TATA-box-binding protein-associated factor 1"/>
    <property type="match status" value="1"/>
</dbReference>
<proteinExistence type="inferred from homology"/>
<evidence type="ECO:0000256" key="12">
    <source>
        <dbReference type="ARBA" id="ARBA00073046"/>
    </source>
</evidence>
<comment type="subcellular location">
    <subcellularLocation>
        <location evidence="1">Nucleus</location>
    </subcellularLocation>
</comment>
<evidence type="ECO:0000256" key="6">
    <source>
        <dbReference type="ARBA" id="ARBA00022806"/>
    </source>
</evidence>
<dbReference type="FunFam" id="1.25.10.10:FF:000508">
    <property type="entry name" value="Probable helicase mot1"/>
    <property type="match status" value="1"/>
</dbReference>
<dbReference type="VEuPathDB" id="FungiDB:YALI1_F38756g"/>
<keyword evidence="4" id="KW-0547">Nucleotide-binding</keyword>
<accession>A0A371CF37</accession>
<dbReference type="GO" id="GO:0003677">
    <property type="term" value="F:DNA binding"/>
    <property type="evidence" value="ECO:0007669"/>
    <property type="project" value="UniProtKB-KW"/>
</dbReference>
<dbReference type="PANTHER" id="PTHR36498">
    <property type="entry name" value="TATA-BINDING PROTEIN-ASSOCIATED FACTOR 172"/>
    <property type="match status" value="1"/>
</dbReference>
<dbReference type="GO" id="GO:0016887">
    <property type="term" value="F:ATP hydrolysis activity"/>
    <property type="evidence" value="ECO:0007669"/>
    <property type="project" value="InterPro"/>
</dbReference>
<evidence type="ECO:0000256" key="13">
    <source>
        <dbReference type="ARBA" id="ARBA00081329"/>
    </source>
</evidence>
<evidence type="ECO:0000259" key="15">
    <source>
        <dbReference type="PROSITE" id="PS51194"/>
    </source>
</evidence>
<dbReference type="Gene3D" id="1.25.10.10">
    <property type="entry name" value="Leucine-rich Repeat Variant"/>
    <property type="match status" value="2"/>
</dbReference>
<evidence type="ECO:0000256" key="7">
    <source>
        <dbReference type="ARBA" id="ARBA00022840"/>
    </source>
</evidence>
<evidence type="ECO:0000256" key="2">
    <source>
        <dbReference type="ARBA" id="ARBA00007025"/>
    </source>
</evidence>
<dbReference type="InterPro" id="IPR014001">
    <property type="entry name" value="Helicase_ATP-bd"/>
</dbReference>
<dbReference type="InterPro" id="IPR027417">
    <property type="entry name" value="P-loop_NTPase"/>
</dbReference>
<dbReference type="Pfam" id="PF00271">
    <property type="entry name" value="Helicase_C"/>
    <property type="match status" value="1"/>
</dbReference>
<evidence type="ECO:0000256" key="10">
    <source>
        <dbReference type="ARBA" id="ARBA00023163"/>
    </source>
</evidence>
<dbReference type="InterPro" id="IPR049730">
    <property type="entry name" value="SNF2/RAD54-like_C"/>
</dbReference>
<reference evidence="16 17" key="1">
    <citation type="submission" date="2018-07" db="EMBL/GenBank/DDBJ databases">
        <title>Draft Genome Assemblies for Five Robust Yarrowia lipolytica Strains Exhibiting High Lipid Production and Pentose Sugar Utilization and Sugar Alcohol Secretion from Undetoxified Lignocellulosic Biomass Hydrolysates.</title>
        <authorList>
            <consortium name="DOE Joint Genome Institute"/>
            <person name="Walker C."/>
            <person name="Ryu S."/>
            <person name="Na H."/>
            <person name="Zane M."/>
            <person name="LaButti K."/>
            <person name="Lipzen A."/>
            <person name="Haridas S."/>
            <person name="Barry K."/>
            <person name="Grigoriev I.V."/>
            <person name="Quarterman J."/>
            <person name="Slininger P."/>
            <person name="Dien B."/>
            <person name="Trinh C.T."/>
        </authorList>
    </citation>
    <scope>NUCLEOTIDE SEQUENCE [LARGE SCALE GENOMIC DNA]</scope>
    <source>
        <strain evidence="16 17">YB392</strain>
    </source>
</reference>
<evidence type="ECO:0000313" key="17">
    <source>
        <dbReference type="Proteomes" id="UP000256601"/>
    </source>
</evidence>
<dbReference type="VEuPathDB" id="FungiDB:YALI0_F31053g"/>
<keyword evidence="8" id="KW-0805">Transcription regulation</keyword>
<sequence>MHSQIDQCEFLEEVCGRQVECSAQGTLVGVNGALILSLSEDRLVLLLDTGSSAFVRNTAADQLADVQKSHPEELFNLLGRVFPFLKSKKWDTRIAAARAIGGIVANCPQWDPNAEEASDAALADNLAVKSEVKTEDGAESASANLDISLLSDGMLNFETFDLEKVIQFGGKLLGSGGKEYEDMYANLDPIERLQKQKKTLNSRLGLAGQYMEDGLLDESDVKVEANVVEKVKVETPEIKTEVKTETTPTPPADGHSSARLRAMAKRRAKLQKGNNANKVRIVDVSGKKEDGGKTVIKDDTPGGIHTSENDGKLLVEGISPIVQLGAGKVWPFEGLCELLMVDLFDDNWETRHGAALGLREVVKVHGKGAGRVRGSSLEENDARNRQWIEDLACRLCCIFALDRFGDYVGDQVVAPVRESSGQTLGALLLHMDEKTIRPTFTVLHGLVLQKYNKPGSMTVWEARHGGMLGLRYLVSVRTDLLFKDKAYLDDLYEAVLSGLRESDDDVQAVSAATLIPVISEYITLRPDRINELMSVLWECLTDLRDDLSASIGNVMDLLGKLCAIPRVLDVLQINAEMDPSQDFRNLVPRLYPFFRHSITNVRKSVLTTMLTLLGVGKGDGKTPWVTTHLLRLVFQVLLVEQNPSVTALAHELWTALLAAAPSEELTKFPFVGYLSLLMTPIGVARHSHKMETSLFVKPSGGIYSVDKNTKRKTTTDKETDWGSQQLVVNIDNPILLGDISIVPYDVFLRIRVTSAGAFAQLLRLGDESLLQGLQPRLDKYARSKYSTQRLVAALIFDECGPSAKLFLPSVSELLVAPPPAAMYADITPFLKAVRTQALSALRVFADAGGASTAAKLPQLPILVQGEADAGPEAFSLEQAQKLIDVDVPKLRKTISTTARLSSGQLMEDSLLALSQAMEEAHEAKTQRDVSIQSTLASAVIHIGGLPPKLNGVIRALMDSIKGEEHVILQDRAAATIVHLVDLFGAAGKTGATDKIIKNLCAFLCVDTSETPEFHFNEKVESNILSLRKEEAKTDPADVIAHQREVKAARIKRGGAQTALQGMLVEFGDHVFEKCKKLESIMFDPLKVELNSDSVYAPEDTSGQSVVDSLSIIRALVPCLSTNLHSKIMEILPSVFTHLGSKFAVVRYAAAKCFATICATLPLQAIPELVRIVLPMLNDPLSLHRRQGAVECIYHLAAIMGNDVLPYVVFLIVPILGRMSDADQDVRLIATTTFAQIVKLVPLESGIPDPEGMSKELLEGRDKEREFLQQMLDVSKIKPFPLPVSIKATLRKYQQDGVNWLAFLNKYQLHGILCDDMGLGKTLQTICIVSSDHYLRAEKYKELEGKYKELESAGNTDAASLDGLKSEMAQVRALPSLIVCPPTLIGHWKHELNTYAPFLSVLMYAGHPSQRYLHADSLHKYDIVVTSYDICRNDNAVFTKQQYNYCVLDEGHIIKNPQSRLTQSVKKIHANHRLILSGTPIQNNVLELWSLFDFLMPGFLGTEKVFNERFAKPIASSRNSKSSSKEQEAGALALEALHKQVLPFLLRRLKEDVLSDLPPKIIQDYYCELSELQRELYGDFAKKQKSVVENEITTETVESKQHVFQALQYMRKLCNHPALVLNERHPKFSKIMKQFGGATGVKSINNAPKLQALQRLLLDCGIGETKGAEAKNGTSKKQHSEGDVPVISQHRALIFCQLKDMLDIVENELFKKYMPTVTFMRLDGSTEARHRHDIVQKFNADPSIDVLLLTTHVGGLGLNLTGADTVIFVEHDWNPMNDLQAMDRAHRIGQKKVVNVYRLITRNTLEEKIMGLQKFKLNIASTVINQQNSGLSSMDTDQLLDLFNVDDVAAAGNGTAAADANAEDAGLDATGSLGKKNPALADLGELWDEGEYTEEYNLDNFIQSLK</sequence>
<dbReference type="InterPro" id="IPR016024">
    <property type="entry name" value="ARM-type_fold"/>
</dbReference>
<dbReference type="InterPro" id="IPR000330">
    <property type="entry name" value="SNF2_N"/>
</dbReference>
<evidence type="ECO:0000256" key="9">
    <source>
        <dbReference type="ARBA" id="ARBA00023125"/>
    </source>
</evidence>
<dbReference type="FunFam" id="3.40.50.300:FF:000428">
    <property type="entry name" value="TATA-binding protein-associated factor 172"/>
    <property type="match status" value="1"/>
</dbReference>
<dbReference type="CDD" id="cd18793">
    <property type="entry name" value="SF2_C_SNF"/>
    <property type="match status" value="1"/>
</dbReference>
<dbReference type="Pfam" id="PF12054">
    <property type="entry name" value="DUF3535"/>
    <property type="match status" value="1"/>
</dbReference>
<evidence type="ECO:0000256" key="5">
    <source>
        <dbReference type="ARBA" id="ARBA00022801"/>
    </source>
</evidence>
<organism evidence="16 17">
    <name type="scientific">Yarrowia lipolytica</name>
    <name type="common">Candida lipolytica</name>
    <dbReference type="NCBI Taxonomy" id="4952"/>
    <lineage>
        <taxon>Eukaryota</taxon>
        <taxon>Fungi</taxon>
        <taxon>Dikarya</taxon>
        <taxon>Ascomycota</taxon>
        <taxon>Saccharomycotina</taxon>
        <taxon>Dipodascomycetes</taxon>
        <taxon>Dipodascales</taxon>
        <taxon>Dipodascales incertae sedis</taxon>
        <taxon>Yarrowia</taxon>
    </lineage>
</organism>
<evidence type="ECO:0000256" key="4">
    <source>
        <dbReference type="ARBA" id="ARBA00022741"/>
    </source>
</evidence>
<dbReference type="SMART" id="SM00487">
    <property type="entry name" value="DEXDc"/>
    <property type="match status" value="1"/>
</dbReference>
<keyword evidence="5" id="KW-0378">Hydrolase</keyword>
<dbReference type="FunFam" id="1.25.10.10:FF:000445">
    <property type="entry name" value="Related to MOT1-transcriptional accessory protein"/>
    <property type="match status" value="1"/>
</dbReference>
<dbReference type="Pfam" id="PF02985">
    <property type="entry name" value="HEAT"/>
    <property type="match status" value="1"/>
</dbReference>
<keyword evidence="7" id="KW-0067">ATP-binding</keyword>
<dbReference type="InterPro" id="IPR000357">
    <property type="entry name" value="HEAT"/>
</dbReference>
<dbReference type="InterPro" id="IPR044972">
    <property type="entry name" value="Mot1"/>
</dbReference>
<keyword evidence="3" id="KW-0677">Repeat</keyword>
<evidence type="ECO:0000259" key="14">
    <source>
        <dbReference type="PROSITE" id="PS51192"/>
    </source>
</evidence>
<evidence type="ECO:0000256" key="11">
    <source>
        <dbReference type="ARBA" id="ARBA00023242"/>
    </source>
</evidence>
<dbReference type="PANTHER" id="PTHR36498:SF1">
    <property type="entry name" value="TATA-BINDING PROTEIN-ASSOCIATED FACTOR 172"/>
    <property type="match status" value="1"/>
</dbReference>
<gene>
    <name evidence="16" type="ORF">B0I71DRAFT_137882</name>
</gene>
<dbReference type="GO" id="GO:0017025">
    <property type="term" value="F:TBP-class protein binding"/>
    <property type="evidence" value="ECO:0007669"/>
    <property type="project" value="InterPro"/>
</dbReference>
<dbReference type="InterPro" id="IPR044078">
    <property type="entry name" value="Mot1_ATP-bd"/>
</dbReference>
<keyword evidence="10" id="KW-0804">Transcription</keyword>
<feature type="domain" description="Helicase ATP-binding" evidence="14">
    <location>
        <begin position="1301"/>
        <end position="1497"/>
    </location>
</feature>
<dbReference type="Gene3D" id="3.40.50.10810">
    <property type="entry name" value="Tandem AAA-ATPase domain"/>
    <property type="match status" value="1"/>
</dbReference>
<evidence type="ECO:0000256" key="1">
    <source>
        <dbReference type="ARBA" id="ARBA00004123"/>
    </source>
</evidence>
<dbReference type="Gene3D" id="3.40.50.300">
    <property type="entry name" value="P-loop containing nucleotide triphosphate hydrolases"/>
    <property type="match status" value="1"/>
</dbReference>
<dbReference type="InterPro" id="IPR011989">
    <property type="entry name" value="ARM-like"/>
</dbReference>
<dbReference type="PROSITE" id="PS51194">
    <property type="entry name" value="HELICASE_CTER"/>
    <property type="match status" value="1"/>
</dbReference>
<feature type="domain" description="Helicase C-terminal" evidence="15">
    <location>
        <begin position="1677"/>
        <end position="1829"/>
    </location>
</feature>
<dbReference type="SUPFAM" id="SSF52540">
    <property type="entry name" value="P-loop containing nucleoside triphosphate hydrolases"/>
    <property type="match status" value="2"/>
</dbReference>
<evidence type="ECO:0000256" key="8">
    <source>
        <dbReference type="ARBA" id="ARBA00023015"/>
    </source>
</evidence>
<dbReference type="SUPFAM" id="SSF48371">
    <property type="entry name" value="ARM repeat"/>
    <property type="match status" value="1"/>
</dbReference>